<gene>
    <name evidence="1" type="ORF">Asi02nite_21340</name>
</gene>
<dbReference type="EMBL" id="BONE01000013">
    <property type="protein sequence ID" value="GIF72616.1"/>
    <property type="molecule type" value="Genomic_DNA"/>
</dbReference>
<dbReference type="Proteomes" id="UP000604117">
    <property type="component" value="Unassembled WGS sequence"/>
</dbReference>
<reference evidence="1 2" key="1">
    <citation type="submission" date="2021-01" db="EMBL/GenBank/DDBJ databases">
        <title>Whole genome shotgun sequence of Asanoa siamensis NBRC 107932.</title>
        <authorList>
            <person name="Komaki H."/>
            <person name="Tamura T."/>
        </authorList>
    </citation>
    <scope>NUCLEOTIDE SEQUENCE [LARGE SCALE GENOMIC DNA]</scope>
    <source>
        <strain evidence="1 2">NBRC 107932</strain>
    </source>
</reference>
<accession>A0ABQ4CMV0</accession>
<protein>
    <submittedName>
        <fullName evidence="1">Uncharacterized protein</fullName>
    </submittedName>
</protein>
<sequence length="131" mass="14056">MLRLIGYWDGPAAGPGWPDVRDFVDPGMTPERRRATVDYLRSGTPLAAAAGCSECRLCGARNACDELTDGVHFVWPGGLAHYVEAHDVALPDDVATVALAGPAGPVDVEELVRVMPDVDERWWRSLTGPGT</sequence>
<evidence type="ECO:0000313" key="1">
    <source>
        <dbReference type="EMBL" id="GIF72616.1"/>
    </source>
</evidence>
<keyword evidence="2" id="KW-1185">Reference proteome</keyword>
<name>A0ABQ4CMV0_9ACTN</name>
<organism evidence="1 2">
    <name type="scientific">Asanoa siamensis</name>
    <dbReference type="NCBI Taxonomy" id="926357"/>
    <lineage>
        <taxon>Bacteria</taxon>
        <taxon>Bacillati</taxon>
        <taxon>Actinomycetota</taxon>
        <taxon>Actinomycetes</taxon>
        <taxon>Micromonosporales</taxon>
        <taxon>Micromonosporaceae</taxon>
        <taxon>Asanoa</taxon>
    </lineage>
</organism>
<evidence type="ECO:0000313" key="2">
    <source>
        <dbReference type="Proteomes" id="UP000604117"/>
    </source>
</evidence>
<comment type="caution">
    <text evidence="1">The sequence shown here is derived from an EMBL/GenBank/DDBJ whole genome shotgun (WGS) entry which is preliminary data.</text>
</comment>
<proteinExistence type="predicted"/>
<dbReference type="RefSeq" id="WP_203712191.1">
    <property type="nucleotide sequence ID" value="NZ_BONE01000013.1"/>
</dbReference>